<comment type="caution">
    <text evidence="6">The sequence shown here is derived from an EMBL/GenBank/DDBJ whole genome shotgun (WGS) entry which is preliminary data.</text>
</comment>
<keyword evidence="3" id="KW-0819">tRNA processing</keyword>
<accession>A0ABQ9IKP1</accession>
<keyword evidence="4 5" id="KW-0539">Nucleus</keyword>
<comment type="subcellular location">
    <subcellularLocation>
        <location evidence="1">Nucleus</location>
    </subcellularLocation>
</comment>
<sequence length="176" mass="19693">MRVSRGQLDPSSKLTLSLVLFKNVQNIPQLRKRVMDGSLKCCLIKPSMIVHPLQVTVAANKAVLNYKQGTMKTKTLFTEVLYNLSSSKNISQSLVKFGVHDEDKNLLVAFLEEGSESDNMQSSLRLIEGEQCPVEQISEFSDENLIRKTYSIKDLESSVSPLINSIITRISTVDVM</sequence>
<reference evidence="6 7" key="1">
    <citation type="submission" date="2023-02" db="EMBL/GenBank/DDBJ databases">
        <title>LHISI_Scaffold_Assembly.</title>
        <authorList>
            <person name="Stuart O.P."/>
            <person name="Cleave R."/>
            <person name="Magrath M.J.L."/>
            <person name="Mikheyev A.S."/>
        </authorList>
    </citation>
    <scope>NUCLEOTIDE SEQUENCE [LARGE SCALE GENOMIC DNA]</scope>
    <source>
        <strain evidence="6">Daus_M_001</strain>
        <tissue evidence="6">Leg muscle</tissue>
    </source>
</reference>
<dbReference type="NCBIfam" id="NF011465">
    <property type="entry name" value="PRK14886.1-1"/>
    <property type="match status" value="1"/>
</dbReference>
<dbReference type="InterPro" id="IPR036504">
    <property type="entry name" value="CGI121/TPRKB_sf"/>
</dbReference>
<name>A0ABQ9IKP1_9NEOP</name>
<proteinExistence type="inferred from homology"/>
<evidence type="ECO:0000313" key="7">
    <source>
        <dbReference type="Proteomes" id="UP001159363"/>
    </source>
</evidence>
<dbReference type="Gene3D" id="3.30.2380.10">
    <property type="entry name" value="CGI121/TPRKB"/>
    <property type="match status" value="1"/>
</dbReference>
<evidence type="ECO:0000256" key="1">
    <source>
        <dbReference type="ARBA" id="ARBA00004123"/>
    </source>
</evidence>
<evidence type="ECO:0000313" key="6">
    <source>
        <dbReference type="EMBL" id="KAJ8897268.1"/>
    </source>
</evidence>
<evidence type="ECO:0000256" key="2">
    <source>
        <dbReference type="ARBA" id="ARBA00005546"/>
    </source>
</evidence>
<dbReference type="Pfam" id="PF08617">
    <property type="entry name" value="CGI-121"/>
    <property type="match status" value="1"/>
</dbReference>
<dbReference type="PANTHER" id="PTHR15840:SF10">
    <property type="entry name" value="EKC_KEOPS COMPLEX SUBUNIT TPRKB"/>
    <property type="match status" value="1"/>
</dbReference>
<gene>
    <name evidence="6" type="ORF">PR048_002614</name>
</gene>
<dbReference type="InterPro" id="IPR013926">
    <property type="entry name" value="CGI121/TPRKB"/>
</dbReference>
<evidence type="ECO:0000256" key="5">
    <source>
        <dbReference type="RuleBase" id="RU004398"/>
    </source>
</evidence>
<protein>
    <submittedName>
        <fullName evidence="6">Uncharacterized protein</fullName>
    </submittedName>
</protein>
<dbReference type="PANTHER" id="PTHR15840">
    <property type="entry name" value="CGI-121 FAMILY MEMBER"/>
    <property type="match status" value="1"/>
</dbReference>
<organism evidence="6 7">
    <name type="scientific">Dryococelus australis</name>
    <dbReference type="NCBI Taxonomy" id="614101"/>
    <lineage>
        <taxon>Eukaryota</taxon>
        <taxon>Metazoa</taxon>
        <taxon>Ecdysozoa</taxon>
        <taxon>Arthropoda</taxon>
        <taxon>Hexapoda</taxon>
        <taxon>Insecta</taxon>
        <taxon>Pterygota</taxon>
        <taxon>Neoptera</taxon>
        <taxon>Polyneoptera</taxon>
        <taxon>Phasmatodea</taxon>
        <taxon>Verophasmatodea</taxon>
        <taxon>Anareolatae</taxon>
        <taxon>Phasmatidae</taxon>
        <taxon>Eurycanthinae</taxon>
        <taxon>Dryococelus</taxon>
    </lineage>
</organism>
<evidence type="ECO:0000256" key="3">
    <source>
        <dbReference type="ARBA" id="ARBA00022694"/>
    </source>
</evidence>
<dbReference type="Proteomes" id="UP001159363">
    <property type="component" value="Chromosome 1"/>
</dbReference>
<dbReference type="EMBL" id="JARBHB010000001">
    <property type="protein sequence ID" value="KAJ8897268.1"/>
    <property type="molecule type" value="Genomic_DNA"/>
</dbReference>
<comment type="similarity">
    <text evidence="2 5">Belongs to the CGI121/TPRKB family.</text>
</comment>
<evidence type="ECO:0000256" key="4">
    <source>
        <dbReference type="ARBA" id="ARBA00023242"/>
    </source>
</evidence>
<dbReference type="SUPFAM" id="SSF143870">
    <property type="entry name" value="PF0523-like"/>
    <property type="match status" value="1"/>
</dbReference>
<keyword evidence="7" id="KW-1185">Reference proteome</keyword>